<keyword evidence="2" id="KW-0808">Transferase</keyword>
<dbReference type="Gramene" id="OPUNC02G23960.1">
    <property type="protein sequence ID" value="OPUNC02G23960.1"/>
    <property type="gene ID" value="OPUNC02G23960"/>
</dbReference>
<dbReference type="OMA" id="RESKPVH"/>
<protein>
    <submittedName>
        <fullName evidence="4">Uncharacterized protein</fullName>
    </submittedName>
</protein>
<keyword evidence="3" id="KW-0012">Acyltransferase</keyword>
<reference evidence="4" key="2">
    <citation type="submission" date="2018-05" db="EMBL/GenBank/DDBJ databases">
        <title>OpunRS2 (Oryza punctata Reference Sequence Version 2).</title>
        <authorList>
            <person name="Zhang J."/>
            <person name="Kudrna D."/>
            <person name="Lee S."/>
            <person name="Talag J."/>
            <person name="Welchert J."/>
            <person name="Wing R.A."/>
        </authorList>
    </citation>
    <scope>NUCLEOTIDE SEQUENCE [LARGE SCALE GENOMIC DNA]</scope>
</reference>
<dbReference type="AlphaFoldDB" id="A0A0E0K326"/>
<comment type="similarity">
    <text evidence="1">Belongs to the plant acyltransferase family.</text>
</comment>
<dbReference type="GO" id="GO:0050734">
    <property type="term" value="F:hydroxycinnamoyltransferase activity"/>
    <property type="evidence" value="ECO:0007669"/>
    <property type="project" value="UniProtKB-ARBA"/>
</dbReference>
<dbReference type="EnsemblPlants" id="OPUNC02G23960.1">
    <property type="protein sequence ID" value="OPUNC02G23960.1"/>
    <property type="gene ID" value="OPUNC02G23960"/>
</dbReference>
<dbReference type="Pfam" id="PF02458">
    <property type="entry name" value="Transferase"/>
    <property type="match status" value="1"/>
</dbReference>
<reference evidence="4" key="1">
    <citation type="submission" date="2015-04" db="UniProtKB">
        <authorList>
            <consortium name="EnsemblPlants"/>
        </authorList>
    </citation>
    <scope>IDENTIFICATION</scope>
</reference>
<keyword evidence="5" id="KW-1185">Reference proteome</keyword>
<evidence type="ECO:0000313" key="4">
    <source>
        <dbReference type="EnsemblPlants" id="OPUNC02G23960.1"/>
    </source>
</evidence>
<dbReference type="InterPro" id="IPR023213">
    <property type="entry name" value="CAT-like_dom_sf"/>
</dbReference>
<dbReference type="InterPro" id="IPR050317">
    <property type="entry name" value="Plant_Fungal_Acyltransferase"/>
</dbReference>
<dbReference type="PANTHER" id="PTHR31642">
    <property type="entry name" value="TRICHOTHECENE 3-O-ACETYLTRANSFERASE"/>
    <property type="match status" value="1"/>
</dbReference>
<evidence type="ECO:0000256" key="1">
    <source>
        <dbReference type="ARBA" id="ARBA00009861"/>
    </source>
</evidence>
<accession>A0A0E0K326</accession>
<evidence type="ECO:0000256" key="2">
    <source>
        <dbReference type="ARBA" id="ARBA00022679"/>
    </source>
</evidence>
<dbReference type="PANTHER" id="PTHR31642:SF299">
    <property type="entry name" value="OS02G0653400 PROTEIN"/>
    <property type="match status" value="1"/>
</dbReference>
<dbReference type="Proteomes" id="UP000026962">
    <property type="component" value="Chromosome 2"/>
</dbReference>
<sequence length="412" mass="43331">MVRVPANRCGCAKSSCSALRSRRSGLLNISKMAATTPAAATAQHVVHIEAVQTAVPTRVVEPGRTRLVAVAAPPLQAPALQRRVRAVLYYRRADGTAAPDAWEDGVWVKESLSEALADHPEMAGRLRRRADGSWEVKLNDTGVRLLQATVDATLDEFLAGKGLKRRETALAPWTDVNADDPDMCPPFFMQLTRFQGDGGYAVGVSCALVLADPLTLARFLLSWARTHARMRAQSKATPLPMAQYLAYFQRPETTRKRVRSVPIDSFAGDGAAETVLFRAGAAAADGGHGDHTALAAACVDKASEALGKKDKVSRLSVVVVDAPAHAAAGDDWLAGKTTIGTCTASGGGAAAAASLEAVQWSELGLEKLVLRDSKPVLVSYSIVTGGGGDEGLVVVMPDDGAGSFLVTATLPK</sequence>
<name>A0A0E0K326_ORYPU</name>
<evidence type="ECO:0000313" key="5">
    <source>
        <dbReference type="Proteomes" id="UP000026962"/>
    </source>
</evidence>
<proteinExistence type="inferred from homology"/>
<dbReference type="STRING" id="4537.A0A0E0K326"/>
<dbReference type="eggNOG" id="ENOG502RYQP">
    <property type="taxonomic scope" value="Eukaryota"/>
</dbReference>
<evidence type="ECO:0000256" key="3">
    <source>
        <dbReference type="ARBA" id="ARBA00023315"/>
    </source>
</evidence>
<dbReference type="HOGENOM" id="CLU_067434_0_0_1"/>
<dbReference type="Gene3D" id="3.30.559.10">
    <property type="entry name" value="Chloramphenicol acetyltransferase-like domain"/>
    <property type="match status" value="1"/>
</dbReference>
<organism evidence="4">
    <name type="scientific">Oryza punctata</name>
    <name type="common">Red rice</name>
    <dbReference type="NCBI Taxonomy" id="4537"/>
    <lineage>
        <taxon>Eukaryota</taxon>
        <taxon>Viridiplantae</taxon>
        <taxon>Streptophyta</taxon>
        <taxon>Embryophyta</taxon>
        <taxon>Tracheophyta</taxon>
        <taxon>Spermatophyta</taxon>
        <taxon>Magnoliopsida</taxon>
        <taxon>Liliopsida</taxon>
        <taxon>Poales</taxon>
        <taxon>Poaceae</taxon>
        <taxon>BOP clade</taxon>
        <taxon>Oryzoideae</taxon>
        <taxon>Oryzeae</taxon>
        <taxon>Oryzinae</taxon>
        <taxon>Oryza</taxon>
    </lineage>
</organism>